<sequence length="1124" mass="126079">MFIAPQFIMVFTGFDLCIVLFQLRYSKNIYFVQTFVGYWGVHMDETEEILERARRREDELNKENESADKLSGSFIESTKVIISEVVSSNANESTAIKDVKLPTLYPREELERLKRKNGNETREQNLNIDAPSELPVKKCYVDRSRFAALTAAIETYKVETKSHGSTPKENYLKKPQTRVSVGETRPSVLFAPKLAYPYSSTSKISTSNKENLQNPSNVEHENGLQCPSASETGKNLNVDKNIVSSVPSVESVVDEFEVGAGKQLRFANPMCSVAMEDASSLEVTEDERMPMIDDSVVGGPLESTAISRSSVDGSTDEEEYGIHTFFKRLAEHGSSHHIDQYGSDNSYKRRNEKSESEPYAFGPVTSSPKPFNPSISNASVNCVKVVPSETAVSQNASVDEKVTTASEKNSSSTSSNGDSVSIHESSRAGSRTKALAIKLEQKLREDNEAVLQKHISNEKIDTRGKPFAQTRPSVWIPQRIGAVSEQIRRFELGVPVSSPIIDTRSANVQNLKTRWEVSSASGAPLHPDQNEDELLMAAMKMSKELNPPFRRLPRTTVKAHTPTKNDCLFVPPNTPADDHRTVVRESSVTLGPEKPPRIFVSDDLKKTNDAQVQPKYEYKFDERGDQICENSVGTITDTEESQKVVDDVFKFIDEIPSKDVSLVSSNAEIIKTPGTTPTKFVVTPDNSVQDSEGLVHSVSFYRKRKKELQSRGDAIVLGQFTSSPPRDSLATIATNSKISACQDDFMAEKERLEQAIRIQIERISQASRALSVCKNTLEFRGSREEVDAQRVLLIAKETKKALEEERDRISTARAKGQQFSDSGPLGTLTISNMIVYLSSDFVNGLIHYSKNSTLYYFIVLIRHRDQLYHTPMITSEQAMSTGRLDFPHYTQIHSLPPDFSLSFDVFALRTSRELLRSKEKYHICKSSVKKTLKSPIFTSAVSSPGGSGLLDPEFCRAGHCNLNMASITKRRFRLLDVMPPLDGAIELSLQVFPEATGTVGRKGFLSLYQDVENIASWTRFWSVLSEGKLRFWRFPEDENVKRPVVVIDLRTCACDEVCAVPMENCPYPNSMQLDIWIPSERRGKNERIRIMIAADTKEEMHEWLDAMNKTMKNLCVWLPRRICS</sequence>
<feature type="compositionally biased region" description="Polar residues" evidence="2">
    <location>
        <begin position="225"/>
        <end position="235"/>
    </location>
</feature>
<reference evidence="4 5" key="1">
    <citation type="submission" date="2024-08" db="EMBL/GenBank/DDBJ databases">
        <title>Gnathostoma spinigerum genome.</title>
        <authorList>
            <person name="Gonzalez-Bertolin B."/>
            <person name="Monzon S."/>
            <person name="Zaballos A."/>
            <person name="Jimenez P."/>
            <person name="Dekumyoy P."/>
            <person name="Varona S."/>
            <person name="Cuesta I."/>
            <person name="Sumanam S."/>
            <person name="Adisakwattana P."/>
            <person name="Gasser R.B."/>
            <person name="Hernandez-Gonzalez A."/>
            <person name="Young N.D."/>
            <person name="Perteguer M.J."/>
        </authorList>
    </citation>
    <scope>NUCLEOTIDE SEQUENCE [LARGE SCALE GENOMIC DNA]</scope>
    <source>
        <strain evidence="4">AL3</strain>
        <tissue evidence="4">Liver</tissue>
    </source>
</reference>
<dbReference type="InterPro" id="IPR001849">
    <property type="entry name" value="PH_domain"/>
</dbReference>
<keyword evidence="1" id="KW-0175">Coiled coil</keyword>
<comment type="caution">
    <text evidence="4">The sequence shown here is derived from an EMBL/GenBank/DDBJ whole genome shotgun (WGS) entry which is preliminary data.</text>
</comment>
<dbReference type="InterPro" id="IPR037840">
    <property type="entry name" value="PH_Anillin"/>
</dbReference>
<dbReference type="Pfam" id="PF08174">
    <property type="entry name" value="Anillin"/>
    <property type="match status" value="1"/>
</dbReference>
<evidence type="ECO:0000256" key="1">
    <source>
        <dbReference type="SAM" id="Coils"/>
    </source>
</evidence>
<feature type="region of interest" description="Disordered" evidence="2">
    <location>
        <begin position="295"/>
        <end position="315"/>
    </location>
</feature>
<feature type="compositionally biased region" description="Polar residues" evidence="2">
    <location>
        <begin position="304"/>
        <end position="313"/>
    </location>
</feature>
<dbReference type="CDD" id="cd01263">
    <property type="entry name" value="PH_anillin"/>
    <property type="match status" value="1"/>
</dbReference>
<dbReference type="Proteomes" id="UP001608902">
    <property type="component" value="Unassembled WGS sequence"/>
</dbReference>
<feature type="region of interest" description="Disordered" evidence="2">
    <location>
        <begin position="391"/>
        <end position="431"/>
    </location>
</feature>
<dbReference type="Pfam" id="PF00169">
    <property type="entry name" value="PH"/>
    <property type="match status" value="1"/>
</dbReference>
<dbReference type="InterPro" id="IPR012966">
    <property type="entry name" value="AHD"/>
</dbReference>
<dbReference type="PANTHER" id="PTHR21538:SF23">
    <property type="entry name" value="ANILLIN"/>
    <property type="match status" value="1"/>
</dbReference>
<keyword evidence="5" id="KW-1185">Reference proteome</keyword>
<accession>A0ABD6EQA2</accession>
<feature type="compositionally biased region" description="Low complexity" evidence="2">
    <location>
        <begin position="406"/>
        <end position="420"/>
    </location>
</feature>
<gene>
    <name evidence="4" type="ORF">AB6A40_005566</name>
</gene>
<protein>
    <recommendedName>
        <fullName evidence="3">PH domain-containing protein</fullName>
    </recommendedName>
</protein>
<feature type="domain" description="PH" evidence="3">
    <location>
        <begin position="998"/>
        <end position="1112"/>
    </location>
</feature>
<dbReference type="PROSITE" id="PS50003">
    <property type="entry name" value="PH_DOMAIN"/>
    <property type="match status" value="1"/>
</dbReference>
<feature type="region of interest" description="Disordered" evidence="2">
    <location>
        <begin position="202"/>
        <end position="235"/>
    </location>
</feature>
<evidence type="ECO:0000313" key="5">
    <source>
        <dbReference type="Proteomes" id="UP001608902"/>
    </source>
</evidence>
<dbReference type="SMART" id="SM00233">
    <property type="entry name" value="PH"/>
    <property type="match status" value="1"/>
</dbReference>
<dbReference type="InterPro" id="IPR051364">
    <property type="entry name" value="Cytokinesis/Rho-signaling"/>
</dbReference>
<evidence type="ECO:0000259" key="3">
    <source>
        <dbReference type="PROSITE" id="PS50003"/>
    </source>
</evidence>
<evidence type="ECO:0000256" key="2">
    <source>
        <dbReference type="SAM" id="MobiDB-lite"/>
    </source>
</evidence>
<dbReference type="InterPro" id="IPR011993">
    <property type="entry name" value="PH-like_dom_sf"/>
</dbReference>
<organism evidence="4 5">
    <name type="scientific">Gnathostoma spinigerum</name>
    <dbReference type="NCBI Taxonomy" id="75299"/>
    <lineage>
        <taxon>Eukaryota</taxon>
        <taxon>Metazoa</taxon>
        <taxon>Ecdysozoa</taxon>
        <taxon>Nematoda</taxon>
        <taxon>Chromadorea</taxon>
        <taxon>Rhabditida</taxon>
        <taxon>Spirurina</taxon>
        <taxon>Gnathostomatomorpha</taxon>
        <taxon>Gnathostomatoidea</taxon>
        <taxon>Gnathostomatidae</taxon>
        <taxon>Gnathostoma</taxon>
    </lineage>
</organism>
<dbReference type="SUPFAM" id="SSF50729">
    <property type="entry name" value="PH domain-like"/>
    <property type="match status" value="1"/>
</dbReference>
<feature type="compositionally biased region" description="Polar residues" evidence="2">
    <location>
        <begin position="202"/>
        <end position="217"/>
    </location>
</feature>
<feature type="compositionally biased region" description="Basic and acidic residues" evidence="2">
    <location>
        <begin position="346"/>
        <end position="356"/>
    </location>
</feature>
<feature type="region of interest" description="Disordered" evidence="2">
    <location>
        <begin position="336"/>
        <end position="367"/>
    </location>
</feature>
<dbReference type="PANTHER" id="PTHR21538">
    <property type="entry name" value="ANILLIN/RHOTEKIN RTKN"/>
    <property type="match status" value="1"/>
</dbReference>
<proteinExistence type="predicted"/>
<feature type="coiled-coil region" evidence="1">
    <location>
        <begin position="43"/>
        <end position="70"/>
    </location>
</feature>
<dbReference type="EMBL" id="JBGFUD010003592">
    <property type="protein sequence ID" value="MFH4978857.1"/>
    <property type="molecule type" value="Genomic_DNA"/>
</dbReference>
<evidence type="ECO:0000313" key="4">
    <source>
        <dbReference type="EMBL" id="MFH4978857.1"/>
    </source>
</evidence>
<dbReference type="AlphaFoldDB" id="A0ABD6EQA2"/>
<name>A0ABD6EQA2_9BILA</name>
<dbReference type="Gene3D" id="2.30.29.30">
    <property type="entry name" value="Pleckstrin-homology domain (PH domain)/Phosphotyrosine-binding domain (PTB)"/>
    <property type="match status" value="1"/>
</dbReference>